<dbReference type="AlphaFoldDB" id="A0A368DKB3"/>
<evidence type="ECO:0000259" key="2">
    <source>
        <dbReference type="PROSITE" id="PS50405"/>
    </source>
</evidence>
<comment type="caution">
    <text evidence="3">The sequence shown here is derived from an EMBL/GenBank/DDBJ whole genome shotgun (WGS) entry which is preliminary data.</text>
</comment>
<dbReference type="Pfam" id="PF22041">
    <property type="entry name" value="GST_C_7"/>
    <property type="match status" value="1"/>
</dbReference>
<dbReference type="InterPro" id="IPR054416">
    <property type="entry name" value="GST_UstS-like_C"/>
</dbReference>
<accession>A0A368DKB3</accession>
<organism evidence="3 4">
    <name type="scientific">PS1 clade bacterium</name>
    <dbReference type="NCBI Taxonomy" id="2175152"/>
    <lineage>
        <taxon>Bacteria</taxon>
        <taxon>Pseudomonadati</taxon>
        <taxon>Pseudomonadota</taxon>
        <taxon>Alphaproteobacteria</taxon>
        <taxon>PS1 clade</taxon>
    </lineage>
</organism>
<protein>
    <recommendedName>
        <fullName evidence="5">Glutathione S-transferase family protein</fullName>
    </recommendedName>
</protein>
<dbReference type="SUPFAM" id="SSF47616">
    <property type="entry name" value="GST C-terminal domain-like"/>
    <property type="match status" value="1"/>
</dbReference>
<dbReference type="InterPro" id="IPR010987">
    <property type="entry name" value="Glutathione-S-Trfase_C-like"/>
</dbReference>
<dbReference type="Pfam" id="PF13417">
    <property type="entry name" value="GST_N_3"/>
    <property type="match status" value="1"/>
</dbReference>
<dbReference type="Gene3D" id="3.40.30.10">
    <property type="entry name" value="Glutaredoxin"/>
    <property type="match status" value="1"/>
</dbReference>
<name>A0A368DKB3_9PROT</name>
<dbReference type="PANTHER" id="PTHR44051">
    <property type="entry name" value="GLUTATHIONE S-TRANSFERASE-RELATED"/>
    <property type="match status" value="1"/>
</dbReference>
<dbReference type="EMBL" id="QOQD01000015">
    <property type="protein sequence ID" value="RCL72269.1"/>
    <property type="molecule type" value="Genomic_DNA"/>
</dbReference>
<proteinExistence type="predicted"/>
<dbReference type="SUPFAM" id="SSF52833">
    <property type="entry name" value="Thioredoxin-like"/>
    <property type="match status" value="1"/>
</dbReference>
<dbReference type="PANTHER" id="PTHR44051:SF9">
    <property type="entry name" value="GLUTATHIONE S-TRANSFERASE 1"/>
    <property type="match status" value="1"/>
</dbReference>
<dbReference type="Proteomes" id="UP000253570">
    <property type="component" value="Unassembled WGS sequence"/>
</dbReference>
<evidence type="ECO:0008006" key="5">
    <source>
        <dbReference type="Google" id="ProtNLM"/>
    </source>
</evidence>
<evidence type="ECO:0000313" key="3">
    <source>
        <dbReference type="EMBL" id="RCL72269.1"/>
    </source>
</evidence>
<evidence type="ECO:0000259" key="1">
    <source>
        <dbReference type="PROSITE" id="PS50404"/>
    </source>
</evidence>
<dbReference type="InterPro" id="IPR004045">
    <property type="entry name" value="Glutathione_S-Trfase_N"/>
</dbReference>
<evidence type="ECO:0000313" key="4">
    <source>
        <dbReference type="Proteomes" id="UP000253570"/>
    </source>
</evidence>
<reference evidence="3 4" key="1">
    <citation type="journal article" date="2018" name="Microbiome">
        <title>Fine metagenomic profile of the Mediterranean stratified and mixed water columns revealed by assembly and recruitment.</title>
        <authorList>
            <person name="Haro-Moreno J.M."/>
            <person name="Lopez-Perez M."/>
            <person name="De La Torre J.R."/>
            <person name="Picazo A."/>
            <person name="Camacho A."/>
            <person name="Rodriguez-Valera F."/>
        </authorList>
    </citation>
    <scope>NUCLEOTIDE SEQUENCE [LARGE SCALE GENOMIC DNA]</scope>
    <source>
        <strain evidence="3">MED-G57</strain>
    </source>
</reference>
<feature type="domain" description="GST N-terminal" evidence="1">
    <location>
        <begin position="6"/>
        <end position="82"/>
    </location>
</feature>
<feature type="domain" description="GST C-terminal" evidence="2">
    <location>
        <begin position="108"/>
        <end position="221"/>
    </location>
</feature>
<dbReference type="PROSITE" id="PS50405">
    <property type="entry name" value="GST_CTER"/>
    <property type="match status" value="1"/>
</dbReference>
<gene>
    <name evidence="3" type="ORF">DBW71_05645</name>
</gene>
<dbReference type="PROSITE" id="PS50404">
    <property type="entry name" value="GST_NTER"/>
    <property type="match status" value="1"/>
</dbReference>
<dbReference type="Gene3D" id="1.20.1050.10">
    <property type="match status" value="1"/>
</dbReference>
<dbReference type="InterPro" id="IPR036249">
    <property type="entry name" value="Thioredoxin-like_sf"/>
</dbReference>
<dbReference type="InterPro" id="IPR036282">
    <property type="entry name" value="Glutathione-S-Trfase_C_sf"/>
</dbReference>
<sequence length="221" mass="26195">MIKLYDLVGKDNLSFSPYCWRIKYLLNYKKIPYQIIPTTFTARIKNNFFGESRLPTILDNNEKISDSFVIAKYIEKKYFDHSSILISSSNIDSITFINNWADTFLNKSIVQRILNDISFHLDEDDRDYFITSRTNRFGEHPRDYQAKNLLIINNEFLQNCKFLNIHLSDRTFILGDKISYADLILAGSFLWGEKVSTNTRIDDMFEHLLKWKEEIKNIFEN</sequence>